<dbReference type="AlphaFoldDB" id="A0A1T4Q8P3"/>
<evidence type="ECO:0000313" key="1">
    <source>
        <dbReference type="EMBL" id="SKA00099.1"/>
    </source>
</evidence>
<sequence length="86" mass="10101">MAKTCQLGLRLEEDDGQNLKRISRLTGRSEQDVVRDSIRMYVRYVDEQQQFLDSVERGWYELRSGLGELVAEDDAFFETVGREIQR</sequence>
<evidence type="ECO:0000313" key="2">
    <source>
        <dbReference type="Proteomes" id="UP000190102"/>
    </source>
</evidence>
<dbReference type="RefSeq" id="WP_078790571.1">
    <property type="nucleotide sequence ID" value="NZ_FUWR01000012.1"/>
</dbReference>
<keyword evidence="2" id="KW-1185">Reference proteome</keyword>
<dbReference type="Proteomes" id="UP000190102">
    <property type="component" value="Unassembled WGS sequence"/>
</dbReference>
<proteinExistence type="predicted"/>
<dbReference type="OrthoDB" id="5398115at2"/>
<dbReference type="STRING" id="115783.SAMN02745119_02299"/>
<reference evidence="2" key="1">
    <citation type="submission" date="2017-02" db="EMBL/GenBank/DDBJ databases">
        <authorList>
            <person name="Varghese N."/>
            <person name="Submissions S."/>
        </authorList>
    </citation>
    <scope>NUCLEOTIDE SEQUENCE [LARGE SCALE GENOMIC DNA]</scope>
    <source>
        <strain evidence="2">ATCC BAA-34</strain>
    </source>
</reference>
<dbReference type="EMBL" id="FUWR01000012">
    <property type="protein sequence ID" value="SKA00099.1"/>
    <property type="molecule type" value="Genomic_DNA"/>
</dbReference>
<accession>A0A1T4Q8P3</accession>
<protein>
    <recommendedName>
        <fullName evidence="3">CopG family transcriptional regulator</fullName>
    </recommendedName>
</protein>
<organism evidence="1 2">
    <name type="scientific">Trichlorobacter thiogenes</name>
    <dbReference type="NCBI Taxonomy" id="115783"/>
    <lineage>
        <taxon>Bacteria</taxon>
        <taxon>Pseudomonadati</taxon>
        <taxon>Thermodesulfobacteriota</taxon>
        <taxon>Desulfuromonadia</taxon>
        <taxon>Geobacterales</taxon>
        <taxon>Geobacteraceae</taxon>
        <taxon>Trichlorobacter</taxon>
    </lineage>
</organism>
<evidence type="ECO:0008006" key="3">
    <source>
        <dbReference type="Google" id="ProtNLM"/>
    </source>
</evidence>
<gene>
    <name evidence="1" type="ORF">SAMN02745119_02299</name>
</gene>
<name>A0A1T4Q8P3_9BACT</name>